<dbReference type="InterPro" id="IPR000073">
    <property type="entry name" value="AB_hydrolase_1"/>
</dbReference>
<dbReference type="SUPFAM" id="SSF53474">
    <property type="entry name" value="alpha/beta-Hydrolases"/>
    <property type="match status" value="1"/>
</dbReference>
<dbReference type="EMBL" id="BMGB01000002">
    <property type="protein sequence ID" value="GGB14104.1"/>
    <property type="molecule type" value="Genomic_DNA"/>
</dbReference>
<reference evidence="2" key="1">
    <citation type="journal article" date="2014" name="Int. J. Syst. Evol. Microbiol.">
        <title>Complete genome sequence of Corynebacterium casei LMG S-19264T (=DSM 44701T), isolated from a smear-ripened cheese.</title>
        <authorList>
            <consortium name="US DOE Joint Genome Institute (JGI-PGF)"/>
            <person name="Walter F."/>
            <person name="Albersmeier A."/>
            <person name="Kalinowski J."/>
            <person name="Ruckert C."/>
        </authorList>
    </citation>
    <scope>NUCLEOTIDE SEQUENCE</scope>
    <source>
        <strain evidence="2">CGMCC 1.12813</strain>
    </source>
</reference>
<dbReference type="PANTHER" id="PTHR43798:SF33">
    <property type="entry name" value="HYDROLASE, PUTATIVE (AFU_ORTHOLOGUE AFUA_2G14860)-RELATED"/>
    <property type="match status" value="1"/>
</dbReference>
<keyword evidence="3" id="KW-1185">Reference proteome</keyword>
<comment type="caution">
    <text evidence="2">The sequence shown here is derived from an EMBL/GenBank/DDBJ whole genome shotgun (WGS) entry which is preliminary data.</text>
</comment>
<protein>
    <recommendedName>
        <fullName evidence="1">AB hydrolase-1 domain-containing protein</fullName>
    </recommendedName>
</protein>
<dbReference type="InterPro" id="IPR050266">
    <property type="entry name" value="AB_hydrolase_sf"/>
</dbReference>
<accession>A0A916WNA5</accession>
<organism evidence="2 3">
    <name type="scientific">Conyzicola nivalis</name>
    <dbReference type="NCBI Taxonomy" id="1477021"/>
    <lineage>
        <taxon>Bacteria</taxon>
        <taxon>Bacillati</taxon>
        <taxon>Actinomycetota</taxon>
        <taxon>Actinomycetes</taxon>
        <taxon>Micrococcales</taxon>
        <taxon>Microbacteriaceae</taxon>
        <taxon>Conyzicola</taxon>
    </lineage>
</organism>
<dbReference type="GO" id="GO:0016020">
    <property type="term" value="C:membrane"/>
    <property type="evidence" value="ECO:0007669"/>
    <property type="project" value="TreeGrafter"/>
</dbReference>
<dbReference type="RefSeq" id="WP_188511633.1">
    <property type="nucleotide sequence ID" value="NZ_BMGB01000002.1"/>
</dbReference>
<reference evidence="2" key="2">
    <citation type="submission" date="2020-09" db="EMBL/GenBank/DDBJ databases">
        <authorList>
            <person name="Sun Q."/>
            <person name="Zhou Y."/>
        </authorList>
    </citation>
    <scope>NUCLEOTIDE SEQUENCE</scope>
    <source>
        <strain evidence="2">CGMCC 1.12813</strain>
    </source>
</reference>
<sequence>MPELPATTWGDPRAARRALLVHGLTSSGATWWRVGDSLAKAGWHVTAVDLRGNGDAPVADGYAFADYAGDLPGSGWDAVVGHSLGGAVATVAALRAGFTRRLVLLDPALVLPSAELDGLLAGELGELGLDEAGFRELRPAWHPLDVSHKATATAKATADMVTRTIAHNTPWDVLDDARRLAVPTLLVGGDHAVYSMLPTATADELVAANPLIDYRVIEGSGHSPHRDRPDETLALLREWLG</sequence>
<dbReference type="Proteomes" id="UP000606922">
    <property type="component" value="Unassembled WGS sequence"/>
</dbReference>
<dbReference type="Pfam" id="PF12697">
    <property type="entry name" value="Abhydrolase_6"/>
    <property type="match status" value="1"/>
</dbReference>
<dbReference type="GO" id="GO:0003824">
    <property type="term" value="F:catalytic activity"/>
    <property type="evidence" value="ECO:0007669"/>
    <property type="project" value="UniProtKB-ARBA"/>
</dbReference>
<evidence type="ECO:0000259" key="1">
    <source>
        <dbReference type="Pfam" id="PF12697"/>
    </source>
</evidence>
<name>A0A916WNA5_9MICO</name>
<evidence type="ECO:0000313" key="3">
    <source>
        <dbReference type="Proteomes" id="UP000606922"/>
    </source>
</evidence>
<gene>
    <name evidence="2" type="ORF">GCM10010979_30730</name>
</gene>
<proteinExistence type="predicted"/>
<dbReference type="InterPro" id="IPR029058">
    <property type="entry name" value="AB_hydrolase_fold"/>
</dbReference>
<feature type="domain" description="AB hydrolase-1" evidence="1">
    <location>
        <begin position="19"/>
        <end position="234"/>
    </location>
</feature>
<dbReference type="AlphaFoldDB" id="A0A916WNA5"/>
<evidence type="ECO:0000313" key="2">
    <source>
        <dbReference type="EMBL" id="GGB14104.1"/>
    </source>
</evidence>
<dbReference type="Gene3D" id="3.40.50.1820">
    <property type="entry name" value="alpha/beta hydrolase"/>
    <property type="match status" value="1"/>
</dbReference>
<dbReference type="PANTHER" id="PTHR43798">
    <property type="entry name" value="MONOACYLGLYCEROL LIPASE"/>
    <property type="match status" value="1"/>
</dbReference>